<accession>A0A6N8KUQ3</accession>
<gene>
    <name evidence="1" type="ORF">GQF63_02095</name>
</gene>
<evidence type="ECO:0000313" key="2">
    <source>
        <dbReference type="Proteomes" id="UP000435036"/>
    </source>
</evidence>
<organism evidence="1 2">
    <name type="scientific">Sphingobacterium humi</name>
    <dbReference type="NCBI Taxonomy" id="1796905"/>
    <lineage>
        <taxon>Bacteria</taxon>
        <taxon>Pseudomonadati</taxon>
        <taxon>Bacteroidota</taxon>
        <taxon>Sphingobacteriia</taxon>
        <taxon>Sphingobacteriales</taxon>
        <taxon>Sphingobacteriaceae</taxon>
        <taxon>Sphingobacterium</taxon>
    </lineage>
</organism>
<protein>
    <submittedName>
        <fullName evidence="1">Uncharacterized protein</fullName>
    </submittedName>
</protein>
<name>A0A6N8KUQ3_9SPHI</name>
<keyword evidence="2" id="KW-1185">Reference proteome</keyword>
<reference evidence="1 2" key="1">
    <citation type="submission" date="2019-12" db="EMBL/GenBank/DDBJ databases">
        <authorList>
            <person name="Dong K."/>
        </authorList>
    </citation>
    <scope>NUCLEOTIDE SEQUENCE [LARGE SCALE GENOMIC DNA]</scope>
    <source>
        <strain evidence="1 2">JCM 31225</strain>
    </source>
</reference>
<dbReference type="OrthoDB" id="1272389at2"/>
<dbReference type="Proteomes" id="UP000435036">
    <property type="component" value="Unassembled WGS sequence"/>
</dbReference>
<evidence type="ECO:0000313" key="1">
    <source>
        <dbReference type="EMBL" id="MVZ60806.1"/>
    </source>
</evidence>
<dbReference type="EMBL" id="WSQA01000001">
    <property type="protein sequence ID" value="MVZ60806.1"/>
    <property type="molecule type" value="Genomic_DNA"/>
</dbReference>
<comment type="caution">
    <text evidence="1">The sequence shown here is derived from an EMBL/GenBank/DDBJ whole genome shotgun (WGS) entry which is preliminary data.</text>
</comment>
<proteinExistence type="predicted"/>
<sequence>MAIIITYDIPSKHREFKEKMFELGYKDSIQGTVCKIIYFPNTTLYHASKSAETARKDAQAITRALGISLERCVSTIWNDWSAVCGEPFK</sequence>
<dbReference type="RefSeq" id="WP_160367428.1">
    <property type="nucleotide sequence ID" value="NZ_WSQA01000001.1"/>
</dbReference>
<dbReference type="AlphaFoldDB" id="A0A6N8KUQ3"/>